<dbReference type="GO" id="GO:0030975">
    <property type="term" value="F:thiamine binding"/>
    <property type="evidence" value="ECO:0007669"/>
    <property type="project" value="InterPro"/>
</dbReference>
<evidence type="ECO:0000256" key="5">
    <source>
        <dbReference type="ARBA" id="ARBA00022764"/>
    </source>
</evidence>
<comment type="similarity">
    <text evidence="2">Belongs to the bacterial solute-binding protein 1 family.</text>
</comment>
<dbReference type="PANTHER" id="PTHR30006:SF3">
    <property type="entry name" value="THIAMINE-BINDING PERIPLASMIC PROTEIN"/>
    <property type="match status" value="1"/>
</dbReference>
<dbReference type="OrthoDB" id="8013425at2"/>
<proteinExistence type="inferred from homology"/>
<protein>
    <submittedName>
        <fullName evidence="7">Thiamin ABC transporter, substrate-binding component</fullName>
    </submittedName>
</protein>
<evidence type="ECO:0000256" key="1">
    <source>
        <dbReference type="ARBA" id="ARBA00004418"/>
    </source>
</evidence>
<dbReference type="InterPro" id="IPR005948">
    <property type="entry name" value="ThiB-like"/>
</dbReference>
<dbReference type="PATRIC" id="fig|1122180.6.peg.816"/>
<sequence>MTHRLPAGLALALLASPALAQDRTLTVYAPDYFASEWGPGPVIKQVFEENCGCTLEYQTGDLLPRLLLEGTRSEADVAIGFDSTEMKKARETGLFAPHGVETADLTLPIDWQDEVFLPFDWSYLAFVYDNEALNDVPTSFEALVSAPDDLRIAIQDPRSSVSGLSLVLWADQVFGDEAEAKWAELAPKITTVTPGWSESYGLFTEGEVDMVLSYTTSPAYHSIAEGDHSVSAAIFEEGHYMTIELAAQLVGTDDSDLAQEFMRFVTSPAFQSLIPTSNWSYPAALPESDWPEGFREIAMPEKAIWLPEDAAAAKRAPAIEAWRQGLSQ</sequence>
<dbReference type="EMBL" id="APGJ01000003">
    <property type="protein sequence ID" value="EYD73292.1"/>
    <property type="molecule type" value="Genomic_DNA"/>
</dbReference>
<dbReference type="PROSITE" id="PS01037">
    <property type="entry name" value="SBP_BACTERIAL_1"/>
    <property type="match status" value="1"/>
</dbReference>
<dbReference type="InterPro" id="IPR006061">
    <property type="entry name" value="SBP_1_CS"/>
</dbReference>
<dbReference type="RefSeq" id="WP_017927682.1">
    <property type="nucleotide sequence ID" value="NZ_KB822996.1"/>
</dbReference>
<dbReference type="HOGENOM" id="CLU_026974_6_0_5"/>
<evidence type="ECO:0000313" key="8">
    <source>
        <dbReference type="Proteomes" id="UP000025047"/>
    </source>
</evidence>
<dbReference type="eggNOG" id="COG4143">
    <property type="taxonomic scope" value="Bacteria"/>
</dbReference>
<dbReference type="Pfam" id="PF01547">
    <property type="entry name" value="SBP_bac_1"/>
    <property type="match status" value="1"/>
</dbReference>
<gene>
    <name evidence="7" type="ORF">Lokhon_00820</name>
</gene>
<feature type="signal peptide" evidence="6">
    <location>
        <begin position="1"/>
        <end position="20"/>
    </location>
</feature>
<dbReference type="SUPFAM" id="SSF53850">
    <property type="entry name" value="Periplasmic binding protein-like II"/>
    <property type="match status" value="1"/>
</dbReference>
<organism evidence="7 8">
    <name type="scientific">Limimaricola hongkongensis DSM 17492</name>
    <dbReference type="NCBI Taxonomy" id="1122180"/>
    <lineage>
        <taxon>Bacteria</taxon>
        <taxon>Pseudomonadati</taxon>
        <taxon>Pseudomonadota</taxon>
        <taxon>Alphaproteobacteria</taxon>
        <taxon>Rhodobacterales</taxon>
        <taxon>Paracoccaceae</taxon>
        <taxon>Limimaricola</taxon>
    </lineage>
</organism>
<keyword evidence="3" id="KW-0813">Transport</keyword>
<dbReference type="AlphaFoldDB" id="A0A017HFJ2"/>
<dbReference type="GO" id="GO:0015888">
    <property type="term" value="P:thiamine transport"/>
    <property type="evidence" value="ECO:0007669"/>
    <property type="project" value="InterPro"/>
</dbReference>
<dbReference type="PANTHER" id="PTHR30006">
    <property type="entry name" value="THIAMINE-BINDING PERIPLASMIC PROTEIN-RELATED"/>
    <property type="match status" value="1"/>
</dbReference>
<evidence type="ECO:0000256" key="4">
    <source>
        <dbReference type="ARBA" id="ARBA00022729"/>
    </source>
</evidence>
<dbReference type="STRING" id="1122180.Lokhon_00820"/>
<dbReference type="GO" id="GO:0055085">
    <property type="term" value="P:transmembrane transport"/>
    <property type="evidence" value="ECO:0007669"/>
    <property type="project" value="InterPro"/>
</dbReference>
<comment type="subcellular location">
    <subcellularLocation>
        <location evidence="1">Periplasm</location>
    </subcellularLocation>
</comment>
<reference evidence="7 8" key="1">
    <citation type="submission" date="2013-03" db="EMBL/GenBank/DDBJ databases">
        <authorList>
            <person name="Fiebig A."/>
            <person name="Goeker M."/>
            <person name="Klenk H.-P.P."/>
        </authorList>
    </citation>
    <scope>NUCLEOTIDE SEQUENCE [LARGE SCALE GENOMIC DNA]</scope>
    <source>
        <strain evidence="7 8">DSM 17492</strain>
    </source>
</reference>
<evidence type="ECO:0000313" key="7">
    <source>
        <dbReference type="EMBL" id="EYD73292.1"/>
    </source>
</evidence>
<comment type="caution">
    <text evidence="7">The sequence shown here is derived from an EMBL/GenBank/DDBJ whole genome shotgun (WGS) entry which is preliminary data.</text>
</comment>
<keyword evidence="4 6" id="KW-0732">Signal</keyword>
<feature type="chain" id="PRO_5001492562" evidence="6">
    <location>
        <begin position="21"/>
        <end position="328"/>
    </location>
</feature>
<dbReference type="NCBIfam" id="TIGR01254">
    <property type="entry name" value="sfuA"/>
    <property type="match status" value="1"/>
</dbReference>
<evidence type="ECO:0000256" key="3">
    <source>
        <dbReference type="ARBA" id="ARBA00022448"/>
    </source>
</evidence>
<dbReference type="Proteomes" id="UP000025047">
    <property type="component" value="Unassembled WGS sequence"/>
</dbReference>
<dbReference type="GO" id="GO:0030288">
    <property type="term" value="C:outer membrane-bounded periplasmic space"/>
    <property type="evidence" value="ECO:0007669"/>
    <property type="project" value="TreeGrafter"/>
</dbReference>
<evidence type="ECO:0000256" key="2">
    <source>
        <dbReference type="ARBA" id="ARBA00008520"/>
    </source>
</evidence>
<dbReference type="GO" id="GO:0030976">
    <property type="term" value="F:thiamine pyrophosphate binding"/>
    <property type="evidence" value="ECO:0007669"/>
    <property type="project" value="TreeGrafter"/>
</dbReference>
<name>A0A017HFJ2_9RHOB</name>
<dbReference type="Gene3D" id="3.40.190.10">
    <property type="entry name" value="Periplasmic binding protein-like II"/>
    <property type="match status" value="2"/>
</dbReference>
<dbReference type="InterPro" id="IPR006059">
    <property type="entry name" value="SBP"/>
</dbReference>
<evidence type="ECO:0000256" key="6">
    <source>
        <dbReference type="SAM" id="SignalP"/>
    </source>
</evidence>
<accession>A0A017HFJ2</accession>
<keyword evidence="8" id="KW-1185">Reference proteome</keyword>
<keyword evidence="5" id="KW-0574">Periplasm</keyword>